<dbReference type="AlphaFoldDB" id="A0AAN6WLT7"/>
<protein>
    <recommendedName>
        <fullName evidence="3">HNH nuclease domain-containing protein</fullName>
    </recommendedName>
</protein>
<evidence type="ECO:0000313" key="1">
    <source>
        <dbReference type="EMBL" id="KAK4182507.1"/>
    </source>
</evidence>
<evidence type="ECO:0000313" key="2">
    <source>
        <dbReference type="Proteomes" id="UP001302126"/>
    </source>
</evidence>
<dbReference type="Proteomes" id="UP001302126">
    <property type="component" value="Unassembled WGS sequence"/>
</dbReference>
<keyword evidence="2" id="KW-1185">Reference proteome</keyword>
<comment type="caution">
    <text evidence="1">The sequence shown here is derived from an EMBL/GenBank/DDBJ whole genome shotgun (WGS) entry which is preliminary data.</text>
</comment>
<dbReference type="EMBL" id="MU864649">
    <property type="protein sequence ID" value="KAK4182507.1"/>
    <property type="molecule type" value="Genomic_DNA"/>
</dbReference>
<name>A0AAN6WLT7_9PEZI</name>
<accession>A0AAN6WLT7</accession>
<sequence>MDANAKIVVTSIGNHAYDWQHSELASQMSQGSSLLSQHSDSEFLSQESGGFPSSQELKREFINWVSQRIQLLINSRGYAGSTTKINEVKGLHGLLTIIHDPASSISIKDRTKFQALMAANGWTDLARAYAFREHCDIELLRVQRIFDFWTPDTTRGTEDAITDNDNDPRPIKNLKRKCESEISTPTKTAGRCSGDLNAQSSIKNMYHGCLLTGAGKDLSLHGAHILEVHVVKRLAPNTDEEALFYWNLLKHFWPLDALTSLNLQGNKKRNVIPLRIEAHKYWDDSRILLRPIKHLSNPDNILYIQVLYVQDINKEGNLANTPYDYSKGTLHDHRRPMIIGSRMGHEHIRHCDVYQLETPDPETLPLPEFRFF</sequence>
<gene>
    <name evidence="1" type="ORF">QBC35DRAFT_168661</name>
</gene>
<evidence type="ECO:0008006" key="3">
    <source>
        <dbReference type="Google" id="ProtNLM"/>
    </source>
</evidence>
<proteinExistence type="predicted"/>
<reference evidence="1" key="1">
    <citation type="journal article" date="2023" name="Mol. Phylogenet. Evol.">
        <title>Genome-scale phylogeny and comparative genomics of the fungal order Sordariales.</title>
        <authorList>
            <person name="Hensen N."/>
            <person name="Bonometti L."/>
            <person name="Westerberg I."/>
            <person name="Brannstrom I.O."/>
            <person name="Guillou S."/>
            <person name="Cros-Aarteil S."/>
            <person name="Calhoun S."/>
            <person name="Haridas S."/>
            <person name="Kuo A."/>
            <person name="Mondo S."/>
            <person name="Pangilinan J."/>
            <person name="Riley R."/>
            <person name="LaButti K."/>
            <person name="Andreopoulos B."/>
            <person name="Lipzen A."/>
            <person name="Chen C."/>
            <person name="Yan M."/>
            <person name="Daum C."/>
            <person name="Ng V."/>
            <person name="Clum A."/>
            <person name="Steindorff A."/>
            <person name="Ohm R.A."/>
            <person name="Martin F."/>
            <person name="Silar P."/>
            <person name="Natvig D.O."/>
            <person name="Lalanne C."/>
            <person name="Gautier V."/>
            <person name="Ament-Velasquez S.L."/>
            <person name="Kruys A."/>
            <person name="Hutchinson M.I."/>
            <person name="Powell A.J."/>
            <person name="Barry K."/>
            <person name="Miller A.N."/>
            <person name="Grigoriev I.V."/>
            <person name="Debuchy R."/>
            <person name="Gladieux P."/>
            <person name="Hiltunen Thoren M."/>
            <person name="Johannesson H."/>
        </authorList>
    </citation>
    <scope>NUCLEOTIDE SEQUENCE</scope>
    <source>
        <strain evidence="1">PSN309</strain>
    </source>
</reference>
<reference evidence="1" key="2">
    <citation type="submission" date="2023-05" db="EMBL/GenBank/DDBJ databases">
        <authorList>
            <consortium name="Lawrence Berkeley National Laboratory"/>
            <person name="Steindorff A."/>
            <person name="Hensen N."/>
            <person name="Bonometti L."/>
            <person name="Westerberg I."/>
            <person name="Brannstrom I.O."/>
            <person name="Guillou S."/>
            <person name="Cros-Aarteil S."/>
            <person name="Calhoun S."/>
            <person name="Haridas S."/>
            <person name="Kuo A."/>
            <person name="Mondo S."/>
            <person name="Pangilinan J."/>
            <person name="Riley R."/>
            <person name="Labutti K."/>
            <person name="Andreopoulos B."/>
            <person name="Lipzen A."/>
            <person name="Chen C."/>
            <person name="Yanf M."/>
            <person name="Daum C."/>
            <person name="Ng V."/>
            <person name="Clum A."/>
            <person name="Ohm R."/>
            <person name="Martin F."/>
            <person name="Silar P."/>
            <person name="Natvig D."/>
            <person name="Lalanne C."/>
            <person name="Gautier V."/>
            <person name="Ament-Velasquez S.L."/>
            <person name="Kruys A."/>
            <person name="Hutchinson M.I."/>
            <person name="Powell A.J."/>
            <person name="Barry K."/>
            <person name="Miller A.N."/>
            <person name="Grigoriev I.V."/>
            <person name="Debuchy R."/>
            <person name="Gladieux P."/>
            <person name="Thoren M.H."/>
            <person name="Johannesson H."/>
        </authorList>
    </citation>
    <scope>NUCLEOTIDE SEQUENCE</scope>
    <source>
        <strain evidence="1">PSN309</strain>
    </source>
</reference>
<organism evidence="1 2">
    <name type="scientific">Podospora australis</name>
    <dbReference type="NCBI Taxonomy" id="1536484"/>
    <lineage>
        <taxon>Eukaryota</taxon>
        <taxon>Fungi</taxon>
        <taxon>Dikarya</taxon>
        <taxon>Ascomycota</taxon>
        <taxon>Pezizomycotina</taxon>
        <taxon>Sordariomycetes</taxon>
        <taxon>Sordariomycetidae</taxon>
        <taxon>Sordariales</taxon>
        <taxon>Podosporaceae</taxon>
        <taxon>Podospora</taxon>
    </lineage>
</organism>